<evidence type="ECO:0000256" key="1">
    <source>
        <dbReference type="SAM" id="MobiDB-lite"/>
    </source>
</evidence>
<gene>
    <name evidence="2" type="ORF">BOX15_Mlig000371g6</name>
</gene>
<dbReference type="Proteomes" id="UP000215902">
    <property type="component" value="Unassembled WGS sequence"/>
</dbReference>
<proteinExistence type="predicted"/>
<feature type="region of interest" description="Disordered" evidence="1">
    <location>
        <begin position="812"/>
        <end position="856"/>
    </location>
</feature>
<dbReference type="AlphaFoldDB" id="A0A267DEX2"/>
<protein>
    <submittedName>
        <fullName evidence="2">Uncharacterized protein</fullName>
    </submittedName>
</protein>
<evidence type="ECO:0000313" key="2">
    <source>
        <dbReference type="EMBL" id="PAA47194.1"/>
    </source>
</evidence>
<organism evidence="2 3">
    <name type="scientific">Macrostomum lignano</name>
    <dbReference type="NCBI Taxonomy" id="282301"/>
    <lineage>
        <taxon>Eukaryota</taxon>
        <taxon>Metazoa</taxon>
        <taxon>Spiralia</taxon>
        <taxon>Lophotrochozoa</taxon>
        <taxon>Platyhelminthes</taxon>
        <taxon>Rhabditophora</taxon>
        <taxon>Macrostomorpha</taxon>
        <taxon>Macrostomida</taxon>
        <taxon>Macrostomidae</taxon>
        <taxon>Macrostomum</taxon>
    </lineage>
</organism>
<keyword evidence="3" id="KW-1185">Reference proteome</keyword>
<dbReference type="EMBL" id="NIVC01004541">
    <property type="protein sequence ID" value="PAA47194.1"/>
    <property type="molecule type" value="Genomic_DNA"/>
</dbReference>
<accession>A0A267DEX2</accession>
<name>A0A267DEX2_9PLAT</name>
<sequence>AIPAFCSQIAATSAPRKAGGQTTLHRQTADMKATLPPMFQLLLPLLLLLDSPARLSAGRSQLPLGLTQTVLQHRKVIDIQDAMDRQLLYTLATTRHEQFVFQSSSNLPTNLFATVVPCLSPVEFEFRKLAGPRSRPMKLRSLEADYYRPPGENLAVRDNHQLVSRYSATHRLETSGTQSLSMRLGAFGNATKRLQRLGSTKVLIKLSTRYPSIELGTSRYNLQVCDPGGRGGNSASPQQIRIRVSHMMAAARQLHNQMYVCVVVNSIRPLHQYCSAQIALAGALPHPHEGLLDGTKRYALPIGSYAYNCTSYASLYRQDPLVNVSRLLESRDPSVLYVNAYLVWPGSDGQAESVAWHTSMLHRKDPQTGIRQPFVSCSQQYYVESSTDLLPVPGTDNGVYEATVSVQMPPNTSLLVRPSRLDMVGSAYRVEITPYSGQSDSFAINAANYSCNDSVWPYGGVACGRDLLHMCLTGDSEACRYDSIRLLIRLEHKIKDQGQPGQGPIRHRRAIAESWTTKPRQFQWQFVHLANTERPDIVQPRIGRVDEAINLLWELYNSVENMKVLRSPDAYGPQSQRRERAARACELTLKQREFRRSSKRLVKETAKCYKKLLQLHMHVQHHSRTNVPFLVQIASPRTANLVAHYTASSNGYICLVFELGLVQSLQNRISKMRLRSRLYQFKKAYKRIVRDVETRLLSTVSTIDLPSNKNQGFGTNASEKSIRKIRHLEKDEPVEFMKLIYENRSAPGNYDQKFLPTISNDSLNKVDPNGSRMFAIYIYAVPSERLRQAALSLFAFRVYTLDEEQRVNNNYNELRKEYRQQKRRRAKRRRQEKRNRRRQKQRKQRQRKRRRQQRHW</sequence>
<feature type="compositionally biased region" description="Basic residues" evidence="1">
    <location>
        <begin position="821"/>
        <end position="856"/>
    </location>
</feature>
<feature type="non-terminal residue" evidence="2">
    <location>
        <position position="1"/>
    </location>
</feature>
<reference evidence="2 3" key="1">
    <citation type="submission" date="2017-06" db="EMBL/GenBank/DDBJ databases">
        <title>A platform for efficient transgenesis in Macrostomum lignano, a flatworm model organism for stem cell research.</title>
        <authorList>
            <person name="Berezikov E."/>
        </authorList>
    </citation>
    <scope>NUCLEOTIDE SEQUENCE [LARGE SCALE GENOMIC DNA]</scope>
    <source>
        <strain evidence="2">DV1</strain>
        <tissue evidence="2">Whole organism</tissue>
    </source>
</reference>
<evidence type="ECO:0000313" key="3">
    <source>
        <dbReference type="Proteomes" id="UP000215902"/>
    </source>
</evidence>
<comment type="caution">
    <text evidence="2">The sequence shown here is derived from an EMBL/GenBank/DDBJ whole genome shotgun (WGS) entry which is preliminary data.</text>
</comment>